<accession>A0A7J7P3I2</accession>
<protein>
    <recommendedName>
        <fullName evidence="1">Reverse transcriptase zinc-binding domain-containing protein</fullName>
    </recommendedName>
</protein>
<sequence length="108" mass="12671">MGKFSVKGAFEAIRNKGQPVWWITFLSNKAIHPRIAIWGWRYFHGKIPTDDNIQFKGVALASRCCLCKNNSESLQHLFWECHFSIQLWNWMAEVFLLSNLNRNLPSFL</sequence>
<name>A0A7J7P3I2_9MAGN</name>
<dbReference type="Pfam" id="PF13966">
    <property type="entry name" value="zf-RVT"/>
    <property type="match status" value="1"/>
</dbReference>
<keyword evidence="3" id="KW-1185">Reference proteome</keyword>
<proteinExistence type="predicted"/>
<reference evidence="2 3" key="1">
    <citation type="journal article" date="2020" name="IScience">
        <title>Genome Sequencing of the Endangered Kingdonia uniflora (Circaeasteraceae, Ranunculales) Reveals Potential Mechanisms of Evolutionary Specialization.</title>
        <authorList>
            <person name="Sun Y."/>
            <person name="Deng T."/>
            <person name="Zhang A."/>
            <person name="Moore M.J."/>
            <person name="Landis J.B."/>
            <person name="Lin N."/>
            <person name="Zhang H."/>
            <person name="Zhang X."/>
            <person name="Huang J."/>
            <person name="Zhang X."/>
            <person name="Sun H."/>
            <person name="Wang H."/>
        </authorList>
    </citation>
    <scope>NUCLEOTIDE SEQUENCE [LARGE SCALE GENOMIC DNA]</scope>
    <source>
        <strain evidence="2">TB1705</strain>
        <tissue evidence="2">Leaf</tissue>
    </source>
</reference>
<organism evidence="2 3">
    <name type="scientific">Kingdonia uniflora</name>
    <dbReference type="NCBI Taxonomy" id="39325"/>
    <lineage>
        <taxon>Eukaryota</taxon>
        <taxon>Viridiplantae</taxon>
        <taxon>Streptophyta</taxon>
        <taxon>Embryophyta</taxon>
        <taxon>Tracheophyta</taxon>
        <taxon>Spermatophyta</taxon>
        <taxon>Magnoliopsida</taxon>
        <taxon>Ranunculales</taxon>
        <taxon>Circaeasteraceae</taxon>
        <taxon>Kingdonia</taxon>
    </lineage>
</organism>
<comment type="caution">
    <text evidence="2">The sequence shown here is derived from an EMBL/GenBank/DDBJ whole genome shotgun (WGS) entry which is preliminary data.</text>
</comment>
<evidence type="ECO:0000313" key="3">
    <source>
        <dbReference type="Proteomes" id="UP000541444"/>
    </source>
</evidence>
<evidence type="ECO:0000313" key="2">
    <source>
        <dbReference type="EMBL" id="KAF6173991.1"/>
    </source>
</evidence>
<dbReference type="InterPro" id="IPR026960">
    <property type="entry name" value="RVT-Znf"/>
</dbReference>
<dbReference type="AlphaFoldDB" id="A0A7J7P3I2"/>
<dbReference type="OrthoDB" id="1937542at2759"/>
<dbReference type="Proteomes" id="UP000541444">
    <property type="component" value="Unassembled WGS sequence"/>
</dbReference>
<evidence type="ECO:0000259" key="1">
    <source>
        <dbReference type="Pfam" id="PF13966"/>
    </source>
</evidence>
<feature type="domain" description="Reverse transcriptase zinc-binding" evidence="1">
    <location>
        <begin position="4"/>
        <end position="88"/>
    </location>
</feature>
<dbReference type="EMBL" id="JACGCM010000309">
    <property type="protein sequence ID" value="KAF6173991.1"/>
    <property type="molecule type" value="Genomic_DNA"/>
</dbReference>
<gene>
    <name evidence="2" type="ORF">GIB67_039942</name>
</gene>